<evidence type="ECO:0000313" key="4">
    <source>
        <dbReference type="Proteomes" id="UP000002051"/>
    </source>
</evidence>
<dbReference type="EMBL" id="KL402737">
    <property type="protein sequence ID" value="KEH17480.1"/>
    <property type="molecule type" value="Genomic_DNA"/>
</dbReference>
<proteinExistence type="predicted"/>
<dbReference type="Proteomes" id="UP000002051">
    <property type="component" value="Unassembled WGS sequence"/>
</dbReference>
<dbReference type="EnsemblPlants" id="KEH17480">
    <property type="protein sequence ID" value="KEH17480"/>
    <property type="gene ID" value="MTR_0012s0140"/>
</dbReference>
<dbReference type="PANTHER" id="PTHR31286:SF60">
    <property type="entry name" value="PROTEIN, PUTATIVE-RELATED"/>
    <property type="match status" value="1"/>
</dbReference>
<dbReference type="HOGENOM" id="CLU_536797_0_0_1"/>
<feature type="region of interest" description="Disordered" evidence="1">
    <location>
        <begin position="560"/>
        <end position="582"/>
    </location>
</feature>
<reference evidence="2 4" key="2">
    <citation type="journal article" date="2014" name="BMC Genomics">
        <title>An improved genome release (version Mt4.0) for the model legume Medicago truncatula.</title>
        <authorList>
            <person name="Tang H."/>
            <person name="Krishnakumar V."/>
            <person name="Bidwell S."/>
            <person name="Rosen B."/>
            <person name="Chan A."/>
            <person name="Zhou S."/>
            <person name="Gentzbittel L."/>
            <person name="Childs K.L."/>
            <person name="Yandell M."/>
            <person name="Gundlach H."/>
            <person name="Mayer K.F."/>
            <person name="Schwartz D.C."/>
            <person name="Town C.D."/>
        </authorList>
    </citation>
    <scope>GENOME REANNOTATION</scope>
    <source>
        <strain evidence="2">A17</strain>
        <strain evidence="3 4">cv. Jemalong A17</strain>
    </source>
</reference>
<dbReference type="AlphaFoldDB" id="A0A072TVC2"/>
<evidence type="ECO:0000256" key="1">
    <source>
        <dbReference type="SAM" id="MobiDB-lite"/>
    </source>
</evidence>
<dbReference type="InterPro" id="IPR040256">
    <property type="entry name" value="At4g02000-like"/>
</dbReference>
<accession>A0A072TVC2</accession>
<protein>
    <submittedName>
        <fullName evidence="2">DUF4283 domain protein</fullName>
    </submittedName>
</protein>
<keyword evidence="4" id="KW-1185">Reference proteome</keyword>
<reference evidence="2 4" key="1">
    <citation type="journal article" date="2011" name="Nature">
        <title>The Medicago genome provides insight into the evolution of rhizobial symbioses.</title>
        <authorList>
            <person name="Young N.D."/>
            <person name="Debelle F."/>
            <person name="Oldroyd G.E."/>
            <person name="Geurts R."/>
            <person name="Cannon S.B."/>
            <person name="Udvardi M.K."/>
            <person name="Benedito V.A."/>
            <person name="Mayer K.F."/>
            <person name="Gouzy J."/>
            <person name="Schoof H."/>
            <person name="Van de Peer Y."/>
            <person name="Proost S."/>
            <person name="Cook D.R."/>
            <person name="Meyers B.C."/>
            <person name="Spannagl M."/>
            <person name="Cheung F."/>
            <person name="De Mita S."/>
            <person name="Krishnakumar V."/>
            <person name="Gundlach H."/>
            <person name="Zhou S."/>
            <person name="Mudge J."/>
            <person name="Bharti A.K."/>
            <person name="Murray J.D."/>
            <person name="Naoumkina M.A."/>
            <person name="Rosen B."/>
            <person name="Silverstein K.A."/>
            <person name="Tang H."/>
            <person name="Rombauts S."/>
            <person name="Zhao P.X."/>
            <person name="Zhou P."/>
            <person name="Barbe V."/>
            <person name="Bardou P."/>
            <person name="Bechner M."/>
            <person name="Bellec A."/>
            <person name="Berger A."/>
            <person name="Berges H."/>
            <person name="Bidwell S."/>
            <person name="Bisseling T."/>
            <person name="Choisne N."/>
            <person name="Couloux A."/>
            <person name="Denny R."/>
            <person name="Deshpande S."/>
            <person name="Dai X."/>
            <person name="Doyle J.J."/>
            <person name="Dudez A.M."/>
            <person name="Farmer A.D."/>
            <person name="Fouteau S."/>
            <person name="Franken C."/>
            <person name="Gibelin C."/>
            <person name="Gish J."/>
            <person name="Goldstein S."/>
            <person name="Gonzalez A.J."/>
            <person name="Green P.J."/>
            <person name="Hallab A."/>
            <person name="Hartog M."/>
            <person name="Hua A."/>
            <person name="Humphray S.J."/>
            <person name="Jeong D.H."/>
            <person name="Jing Y."/>
            <person name="Jocker A."/>
            <person name="Kenton S.M."/>
            <person name="Kim D.J."/>
            <person name="Klee K."/>
            <person name="Lai H."/>
            <person name="Lang C."/>
            <person name="Lin S."/>
            <person name="Macmil S.L."/>
            <person name="Magdelenat G."/>
            <person name="Matthews L."/>
            <person name="McCorrison J."/>
            <person name="Monaghan E.L."/>
            <person name="Mun J.H."/>
            <person name="Najar F.Z."/>
            <person name="Nicholson C."/>
            <person name="Noirot C."/>
            <person name="O'Bleness M."/>
            <person name="Paule C.R."/>
            <person name="Poulain J."/>
            <person name="Prion F."/>
            <person name="Qin B."/>
            <person name="Qu C."/>
            <person name="Retzel E.F."/>
            <person name="Riddle C."/>
            <person name="Sallet E."/>
            <person name="Samain S."/>
            <person name="Samson N."/>
            <person name="Sanders I."/>
            <person name="Saurat O."/>
            <person name="Scarpelli C."/>
            <person name="Schiex T."/>
            <person name="Segurens B."/>
            <person name="Severin A.J."/>
            <person name="Sherrier D.J."/>
            <person name="Shi R."/>
            <person name="Sims S."/>
            <person name="Singer S.R."/>
            <person name="Sinharoy S."/>
            <person name="Sterck L."/>
            <person name="Viollet A."/>
            <person name="Wang B.B."/>
            <person name="Wang K."/>
            <person name="Wang M."/>
            <person name="Wang X."/>
            <person name="Warfsmann J."/>
            <person name="Weissenbach J."/>
            <person name="White D.D."/>
            <person name="White J.D."/>
            <person name="Wiley G.B."/>
            <person name="Wincker P."/>
            <person name="Xing Y."/>
            <person name="Yang L."/>
            <person name="Yao Z."/>
            <person name="Ying F."/>
            <person name="Zhai J."/>
            <person name="Zhou L."/>
            <person name="Zuber A."/>
            <person name="Denarie J."/>
            <person name="Dixon R.A."/>
            <person name="May G.D."/>
            <person name="Schwartz D.C."/>
            <person name="Rogers J."/>
            <person name="Quetier F."/>
            <person name="Town C.D."/>
            <person name="Roe B.A."/>
        </authorList>
    </citation>
    <scope>NUCLEOTIDE SEQUENCE [LARGE SCALE GENOMIC DNA]</scope>
    <source>
        <strain evidence="2">A17</strain>
        <strain evidence="3 4">cv. Jemalong A17</strain>
    </source>
</reference>
<dbReference type="STRING" id="3880.A0A072TVC2"/>
<reference evidence="3" key="3">
    <citation type="submission" date="2015-06" db="UniProtKB">
        <authorList>
            <consortium name="EnsemblPlants"/>
        </authorList>
    </citation>
    <scope>IDENTIFICATION</scope>
    <source>
        <strain evidence="3">cv. Jemalong A17</strain>
    </source>
</reference>
<evidence type="ECO:0000313" key="3">
    <source>
        <dbReference type="EnsemblPlants" id="KEH17480"/>
    </source>
</evidence>
<organism evidence="2 4">
    <name type="scientific">Medicago truncatula</name>
    <name type="common">Barrel medic</name>
    <name type="synonym">Medicago tribuloides</name>
    <dbReference type="NCBI Taxonomy" id="3880"/>
    <lineage>
        <taxon>Eukaryota</taxon>
        <taxon>Viridiplantae</taxon>
        <taxon>Streptophyta</taxon>
        <taxon>Embryophyta</taxon>
        <taxon>Tracheophyta</taxon>
        <taxon>Spermatophyta</taxon>
        <taxon>Magnoliopsida</taxon>
        <taxon>eudicotyledons</taxon>
        <taxon>Gunneridae</taxon>
        <taxon>Pentapetalae</taxon>
        <taxon>rosids</taxon>
        <taxon>fabids</taxon>
        <taxon>Fabales</taxon>
        <taxon>Fabaceae</taxon>
        <taxon>Papilionoideae</taxon>
        <taxon>50 kb inversion clade</taxon>
        <taxon>NPAAA clade</taxon>
        <taxon>Hologalegina</taxon>
        <taxon>IRL clade</taxon>
        <taxon>Trifolieae</taxon>
        <taxon>Medicago</taxon>
    </lineage>
</organism>
<evidence type="ECO:0000313" key="2">
    <source>
        <dbReference type="EMBL" id="KEH17480.1"/>
    </source>
</evidence>
<gene>
    <name evidence="2" type="ORF">MTR_0012s0140</name>
</gene>
<sequence length="582" mass="64389">MPFDWQAELASPASLLSVPVHIVPIAAASATVAQLTAPPKSFAAAVGDSRSPTEVPPYPVPCIKGDSLSIRICQDEYVKGLEDCQYALRGRLTLSKGDKPYTARDLASKLGKIWKILHQWKMVPLGRGFYDFLFENHDDFNRTWTAGTISLQPGLLRLSQWTKDFNHNAQTQTHASLWIRLVALPHDYWRERTLKEIASAVGTPISIDGPTRNRAFGHYARILVDIDLSKRVYDEILVEREGFTFNVEVVKVPDCGKKQVTNAASNPPRVGKGASSSATLCYVPLPKAIETHVVVPTPTANAHAVVPPPTTETCAAVPQQQLPSPIILHHLLSFHHQLQPVRQQVPLAATCKVFLNLFLKERIFDGLSLGAKERGFGTDLDRALAVLSHHTAKNRMMMMTLIFFIDEDGTATAAPKNTTTSIPLVLAAVQVPDPLVVDSQDDNALSIVVPEKHNNDRVQHDMELCEKEYDMQVEALSGSRPSLASPVVVERSLEASASMTIPEAQDAQENVVLQQQHVHPSKNIQHSLDLWDKVREYDARSAAEDFTPVLTRKQTQKIKVQQVLAKQPPKTRARGDNHQTAQ</sequence>
<feature type="compositionally biased region" description="Basic and acidic residues" evidence="1">
    <location>
        <begin position="573"/>
        <end position="582"/>
    </location>
</feature>
<name>A0A072TVC2_MEDTR</name>
<dbReference type="PANTHER" id="PTHR31286">
    <property type="entry name" value="GLYCINE-RICH CELL WALL STRUCTURAL PROTEIN 1.8-LIKE"/>
    <property type="match status" value="1"/>
</dbReference>